<sequence length="357" mass="37929">MKQDKILILGLGDLGRRLALTLPLLNRDLSLLLASRDRGRGESFARLSSACSTTPQRFIPLDGLDADSLAALLERERPDLIVQAASLMSPWALFQRDDPQAVALRQAGFALQLPAQLPVIRNLMQAVRDSGVSCPVVNCSYPDATHPILERLGLAPTIGIGNAGMILALALARRRAADASRPLRVFAHHAHVGAVVRAEPQAARGLPPPLLYLGDERLDAGELYRGPAIPQDQDLNALSAAHALQLIDALLPGAPELLTAAPGPRGLPGGWPVRVGQGAVALDLPAGIQPADMLPYMREAAAGDGLADIAADGTAHFTDALRAALPAPLRELADPMHPDEALPRFQLLQRHLERPAC</sequence>
<reference evidence="1 2" key="1">
    <citation type="submission" date="2021-05" db="EMBL/GenBank/DDBJ databases">
        <title>Draft Whole Genome Sequencing Of Biosensor Chromobacterium violaceum Strain CV026 Reveals A Regulatory RNA In Chromobacterium violaceum Phenotype Regulatory Network.</title>
        <authorList>
            <person name="Hong K.W."/>
            <person name="Chan K.G."/>
            <person name="Chang C.-Y."/>
        </authorList>
    </citation>
    <scope>NUCLEOTIDE SEQUENCE [LARGE SCALE GENOMIC DNA]</scope>
    <source>
        <strain evidence="1 2">ATCC 31532</strain>
    </source>
</reference>
<protein>
    <recommendedName>
        <fullName evidence="3">Saccharopine dehydrogenase NADP binding domain-containing protein</fullName>
    </recommendedName>
</protein>
<keyword evidence="2" id="KW-1185">Reference proteome</keyword>
<dbReference type="Proteomes" id="UP000711178">
    <property type="component" value="Unassembled WGS sequence"/>
</dbReference>
<evidence type="ECO:0000313" key="1">
    <source>
        <dbReference type="EMBL" id="MBW8286240.1"/>
    </source>
</evidence>
<proteinExistence type="predicted"/>
<accession>A0ABS7F9X8</accession>
<comment type="caution">
    <text evidence="1">The sequence shown here is derived from an EMBL/GenBank/DDBJ whole genome shotgun (WGS) entry which is preliminary data.</text>
</comment>
<dbReference type="GeneID" id="89683524"/>
<dbReference type="SUPFAM" id="SSF51735">
    <property type="entry name" value="NAD(P)-binding Rossmann-fold domains"/>
    <property type="match status" value="1"/>
</dbReference>
<evidence type="ECO:0008006" key="3">
    <source>
        <dbReference type="Google" id="ProtNLM"/>
    </source>
</evidence>
<evidence type="ECO:0000313" key="2">
    <source>
        <dbReference type="Proteomes" id="UP000711178"/>
    </source>
</evidence>
<dbReference type="InterPro" id="IPR036291">
    <property type="entry name" value="NAD(P)-bd_dom_sf"/>
</dbReference>
<dbReference type="EMBL" id="JAHDTB010000001">
    <property type="protein sequence ID" value="MBW8286240.1"/>
    <property type="molecule type" value="Genomic_DNA"/>
</dbReference>
<dbReference type="RefSeq" id="WP_146008405.1">
    <property type="nucleotide sequence ID" value="NZ_CP142381.1"/>
</dbReference>
<dbReference type="Gene3D" id="3.40.50.720">
    <property type="entry name" value="NAD(P)-binding Rossmann-like Domain"/>
    <property type="match status" value="1"/>
</dbReference>
<gene>
    <name evidence="1" type="ORF">KIF53_01140</name>
</gene>
<organism evidence="1 2">
    <name type="scientific">Chromobacterium subtsugae</name>
    <dbReference type="NCBI Taxonomy" id="251747"/>
    <lineage>
        <taxon>Bacteria</taxon>
        <taxon>Pseudomonadati</taxon>
        <taxon>Pseudomonadota</taxon>
        <taxon>Betaproteobacteria</taxon>
        <taxon>Neisseriales</taxon>
        <taxon>Chromobacteriaceae</taxon>
        <taxon>Chromobacterium</taxon>
    </lineage>
</organism>
<name>A0ABS7F9X8_9NEIS</name>